<accession>A0AAU9CC26</accession>
<name>A0AAU9CC26_9ACTN</name>
<evidence type="ECO:0000313" key="2">
    <source>
        <dbReference type="EMBL" id="BDC90265.1"/>
    </source>
</evidence>
<protein>
    <submittedName>
        <fullName evidence="2">Uncharacterized protein</fullName>
    </submittedName>
</protein>
<dbReference type="Proteomes" id="UP001431186">
    <property type="component" value="Chromosome"/>
</dbReference>
<sequence>MTAAGRVAGMGSMRSREGGSKTPYYTILKSTEALRGVVKFTQNG</sequence>
<gene>
    <name evidence="2" type="ORF">ATTO_01370</name>
</gene>
<dbReference type="EMBL" id="AP025285">
    <property type="protein sequence ID" value="BDC90265.1"/>
    <property type="molecule type" value="Genomic_DNA"/>
</dbReference>
<reference evidence="2" key="1">
    <citation type="submission" date="2021-11" db="EMBL/GenBank/DDBJ databases">
        <title>Complete genome sequence of Atopobiaceae bacterium TOC12.</title>
        <authorList>
            <person name="Morinaga K."/>
            <person name="Kusada H."/>
            <person name="Tamaki H."/>
        </authorList>
    </citation>
    <scope>NUCLEOTIDE SEQUENCE</scope>
    <source>
        <strain evidence="2">TOC12</strain>
    </source>
</reference>
<evidence type="ECO:0000256" key="1">
    <source>
        <dbReference type="SAM" id="MobiDB-lite"/>
    </source>
</evidence>
<evidence type="ECO:0000313" key="3">
    <source>
        <dbReference type="Proteomes" id="UP001431186"/>
    </source>
</evidence>
<feature type="region of interest" description="Disordered" evidence="1">
    <location>
        <begin position="1"/>
        <end position="22"/>
    </location>
</feature>
<proteinExistence type="predicted"/>
<keyword evidence="3" id="KW-1185">Reference proteome</keyword>
<organism evidence="2 3">
    <name type="scientific">Leptogranulimonas caecicola</name>
    <dbReference type="NCBI Taxonomy" id="2894156"/>
    <lineage>
        <taxon>Bacteria</taxon>
        <taxon>Bacillati</taxon>
        <taxon>Actinomycetota</taxon>
        <taxon>Coriobacteriia</taxon>
        <taxon>Coriobacteriales</taxon>
        <taxon>Kribbibacteriaceae</taxon>
        <taxon>Leptogranulimonas</taxon>
    </lineage>
</organism>
<dbReference type="AlphaFoldDB" id="A0AAU9CC26"/>
<dbReference type="KEGG" id="lcal:ATTO_01370"/>